<dbReference type="EMBL" id="CP116968">
    <property type="protein sequence ID" value="WNM62093.1"/>
    <property type="molecule type" value="Genomic_DNA"/>
</dbReference>
<evidence type="ECO:0000256" key="3">
    <source>
        <dbReference type="ARBA" id="ARBA00023163"/>
    </source>
</evidence>
<keyword evidence="3" id="KW-0804">Transcription</keyword>
<dbReference type="PROSITE" id="PS50043">
    <property type="entry name" value="HTH_LUXR_2"/>
    <property type="match status" value="1"/>
</dbReference>
<accession>A0AA96GIJ5</accession>
<dbReference type="InterPro" id="IPR000792">
    <property type="entry name" value="Tscrpt_reg_LuxR_C"/>
</dbReference>
<dbReference type="RefSeq" id="WP_312745086.1">
    <property type="nucleotide sequence ID" value="NZ_CP116968.1"/>
</dbReference>
<name>A0AA96GIJ5_9BACT</name>
<dbReference type="Gene3D" id="3.30.450.20">
    <property type="entry name" value="PAS domain"/>
    <property type="match status" value="1"/>
</dbReference>
<dbReference type="AlphaFoldDB" id="A0AA96GIJ5"/>
<gene>
    <name evidence="5" type="ORF">PQG83_20490</name>
</gene>
<dbReference type="Proteomes" id="UP001302494">
    <property type="component" value="Chromosome"/>
</dbReference>
<evidence type="ECO:0000256" key="1">
    <source>
        <dbReference type="ARBA" id="ARBA00023015"/>
    </source>
</evidence>
<dbReference type="SMART" id="SM00421">
    <property type="entry name" value="HTH_LUXR"/>
    <property type="match status" value="1"/>
</dbReference>
<dbReference type="InterPro" id="IPR016032">
    <property type="entry name" value="Sig_transdc_resp-reg_C-effctor"/>
</dbReference>
<keyword evidence="2" id="KW-0238">DNA-binding</keyword>
<evidence type="ECO:0000313" key="6">
    <source>
        <dbReference type="Proteomes" id="UP001302494"/>
    </source>
</evidence>
<dbReference type="Pfam" id="PF00196">
    <property type="entry name" value="GerE"/>
    <property type="match status" value="1"/>
</dbReference>
<dbReference type="GO" id="GO:0003677">
    <property type="term" value="F:DNA binding"/>
    <property type="evidence" value="ECO:0007669"/>
    <property type="project" value="UniProtKB-KW"/>
</dbReference>
<sequence length="227" mass="25773">MAQVQTEMHEPNMPFTGGKPEWHQFLDPSAHKIFVWDRKGVYRDCLFLNPIYGHFLGGKKLKGKKISEVLGKMEAKAVLSKIKQALAFREPVQTEIKWVTDSGTFQTVIRFFPILDLVIGVVIDRPVYRASMSTEGLQTVSNGKSQNWHVRAPLTEREWRIVEEVKSGKTNKEIAQHLGIAPRTVKFHISNIFAKLHISTREALKEASPLTLTRPGNILELPQTVVH</sequence>
<dbReference type="PROSITE" id="PS00622">
    <property type="entry name" value="HTH_LUXR_1"/>
    <property type="match status" value="1"/>
</dbReference>
<dbReference type="GO" id="GO:0006355">
    <property type="term" value="P:regulation of DNA-templated transcription"/>
    <property type="evidence" value="ECO:0007669"/>
    <property type="project" value="InterPro"/>
</dbReference>
<organism evidence="5 6">
    <name type="scientific">Candidatus Nitrospira neomarina</name>
    <dbReference type="NCBI Taxonomy" id="3020899"/>
    <lineage>
        <taxon>Bacteria</taxon>
        <taxon>Pseudomonadati</taxon>
        <taxon>Nitrospirota</taxon>
        <taxon>Nitrospiria</taxon>
        <taxon>Nitrospirales</taxon>
        <taxon>Nitrospiraceae</taxon>
        <taxon>Nitrospira</taxon>
    </lineage>
</organism>
<dbReference type="PRINTS" id="PR00038">
    <property type="entry name" value="HTHLUXR"/>
</dbReference>
<evidence type="ECO:0000313" key="5">
    <source>
        <dbReference type="EMBL" id="WNM62093.1"/>
    </source>
</evidence>
<dbReference type="PANTHER" id="PTHR44688:SF16">
    <property type="entry name" value="DNA-BINDING TRANSCRIPTIONAL ACTIVATOR DEVR_DOSR"/>
    <property type="match status" value="1"/>
</dbReference>
<dbReference type="InterPro" id="IPR036388">
    <property type="entry name" value="WH-like_DNA-bd_sf"/>
</dbReference>
<evidence type="ECO:0000259" key="4">
    <source>
        <dbReference type="PROSITE" id="PS50043"/>
    </source>
</evidence>
<dbReference type="KEGG" id="nneo:PQG83_20490"/>
<proteinExistence type="predicted"/>
<protein>
    <submittedName>
        <fullName evidence="5">LuxR C-terminal-related transcriptional regulator</fullName>
    </submittedName>
</protein>
<reference evidence="5 6" key="1">
    <citation type="submission" date="2023-01" db="EMBL/GenBank/DDBJ databases">
        <title>Cultivation and genomic characterization of new, ubiquitous marine nitrite-oxidizing bacteria from the Nitrospirales.</title>
        <authorList>
            <person name="Mueller A.J."/>
            <person name="Daebeler A."/>
            <person name="Herbold C.W."/>
            <person name="Kirkegaard R.H."/>
            <person name="Daims H."/>
        </authorList>
    </citation>
    <scope>NUCLEOTIDE SEQUENCE [LARGE SCALE GENOMIC DNA]</scope>
    <source>
        <strain evidence="5 6">DK</strain>
    </source>
</reference>
<dbReference type="SUPFAM" id="SSF46894">
    <property type="entry name" value="C-terminal effector domain of the bipartite response regulators"/>
    <property type="match status" value="1"/>
</dbReference>
<dbReference type="Gene3D" id="1.10.10.10">
    <property type="entry name" value="Winged helix-like DNA-binding domain superfamily/Winged helix DNA-binding domain"/>
    <property type="match status" value="1"/>
</dbReference>
<dbReference type="CDD" id="cd06170">
    <property type="entry name" value="LuxR_C_like"/>
    <property type="match status" value="1"/>
</dbReference>
<keyword evidence="1" id="KW-0805">Transcription regulation</keyword>
<dbReference type="PANTHER" id="PTHR44688">
    <property type="entry name" value="DNA-BINDING TRANSCRIPTIONAL ACTIVATOR DEVR_DOSR"/>
    <property type="match status" value="1"/>
</dbReference>
<evidence type="ECO:0000256" key="2">
    <source>
        <dbReference type="ARBA" id="ARBA00023125"/>
    </source>
</evidence>
<keyword evidence="6" id="KW-1185">Reference proteome</keyword>
<feature type="domain" description="HTH luxR-type" evidence="4">
    <location>
        <begin position="147"/>
        <end position="212"/>
    </location>
</feature>